<proteinExistence type="predicted"/>
<organism evidence="1">
    <name type="scientific">Timema cristinae</name>
    <name type="common">Walking stick</name>
    <dbReference type="NCBI Taxonomy" id="61476"/>
    <lineage>
        <taxon>Eukaryota</taxon>
        <taxon>Metazoa</taxon>
        <taxon>Ecdysozoa</taxon>
        <taxon>Arthropoda</taxon>
        <taxon>Hexapoda</taxon>
        <taxon>Insecta</taxon>
        <taxon>Pterygota</taxon>
        <taxon>Neoptera</taxon>
        <taxon>Polyneoptera</taxon>
        <taxon>Phasmatodea</taxon>
        <taxon>Timematodea</taxon>
        <taxon>Timematoidea</taxon>
        <taxon>Timematidae</taxon>
        <taxon>Timema</taxon>
    </lineage>
</organism>
<protein>
    <submittedName>
        <fullName evidence="1">Uncharacterized protein</fullName>
    </submittedName>
</protein>
<dbReference type="EMBL" id="OC317564">
    <property type="protein sequence ID" value="CAD7397694.1"/>
    <property type="molecule type" value="Genomic_DNA"/>
</dbReference>
<accession>A0A7R9GUZ3</accession>
<gene>
    <name evidence="1" type="ORF">TCEB3V08_LOCUS4191</name>
</gene>
<reference evidence="1" key="1">
    <citation type="submission" date="2020-11" db="EMBL/GenBank/DDBJ databases">
        <authorList>
            <person name="Tran Van P."/>
        </authorList>
    </citation>
    <scope>NUCLEOTIDE SEQUENCE</scope>
</reference>
<evidence type="ECO:0000313" key="1">
    <source>
        <dbReference type="EMBL" id="CAD7397694.1"/>
    </source>
</evidence>
<dbReference type="AlphaFoldDB" id="A0A7R9GUZ3"/>
<sequence>MTSYQRVNHFPSCSCRRCAVFLMPFQC</sequence>
<name>A0A7R9GUZ3_TIMCR</name>